<gene>
    <name evidence="9" type="ORF">PLXY2_LOCUS11274</name>
</gene>
<dbReference type="EC" id="6.1.1.22" evidence="2"/>
<dbReference type="CDD" id="cd04318">
    <property type="entry name" value="EcAsnRS_like_N"/>
    <property type="match status" value="1"/>
</dbReference>
<dbReference type="GO" id="GO:0005739">
    <property type="term" value="C:mitochondrion"/>
    <property type="evidence" value="ECO:0007669"/>
    <property type="project" value="TreeGrafter"/>
</dbReference>
<keyword evidence="5" id="KW-0067">ATP-binding</keyword>
<accession>A0A8S4FW57</accession>
<dbReference type="InterPro" id="IPR004364">
    <property type="entry name" value="Aa-tRNA-synt_II"/>
</dbReference>
<keyword evidence="10" id="KW-1185">Reference proteome</keyword>
<evidence type="ECO:0000256" key="1">
    <source>
        <dbReference type="ARBA" id="ARBA00008226"/>
    </source>
</evidence>
<dbReference type="InterPro" id="IPR004522">
    <property type="entry name" value="Asn-tRNA-ligase"/>
</dbReference>
<dbReference type="CDD" id="cd00776">
    <property type="entry name" value="AsxRS_core"/>
    <property type="match status" value="1"/>
</dbReference>
<dbReference type="GO" id="GO:0005524">
    <property type="term" value="F:ATP binding"/>
    <property type="evidence" value="ECO:0007669"/>
    <property type="project" value="UniProtKB-KW"/>
</dbReference>
<dbReference type="Pfam" id="PF00152">
    <property type="entry name" value="tRNA-synt_2"/>
    <property type="match status" value="1"/>
</dbReference>
<proteinExistence type="inferred from homology"/>
<dbReference type="Proteomes" id="UP000653454">
    <property type="component" value="Unassembled WGS sequence"/>
</dbReference>
<organism evidence="9 10">
    <name type="scientific">Plutella xylostella</name>
    <name type="common">Diamondback moth</name>
    <name type="synonym">Plutella maculipennis</name>
    <dbReference type="NCBI Taxonomy" id="51655"/>
    <lineage>
        <taxon>Eukaryota</taxon>
        <taxon>Metazoa</taxon>
        <taxon>Ecdysozoa</taxon>
        <taxon>Arthropoda</taxon>
        <taxon>Hexapoda</taxon>
        <taxon>Insecta</taxon>
        <taxon>Pterygota</taxon>
        <taxon>Neoptera</taxon>
        <taxon>Endopterygota</taxon>
        <taxon>Lepidoptera</taxon>
        <taxon>Glossata</taxon>
        <taxon>Ditrysia</taxon>
        <taxon>Yponomeutoidea</taxon>
        <taxon>Plutellidae</taxon>
        <taxon>Plutella</taxon>
    </lineage>
</organism>
<keyword evidence="3" id="KW-0436">Ligase</keyword>
<protein>
    <recommendedName>
        <fullName evidence="2">asparagine--tRNA ligase</fullName>
        <ecNumber evidence="2">6.1.1.22</ecNumber>
    </recommendedName>
</protein>
<dbReference type="InterPro" id="IPR006195">
    <property type="entry name" value="aa-tRNA-synth_II"/>
</dbReference>
<evidence type="ECO:0000256" key="7">
    <source>
        <dbReference type="ARBA" id="ARBA00023146"/>
    </source>
</evidence>
<dbReference type="GO" id="GO:0006421">
    <property type="term" value="P:asparaginyl-tRNA aminoacylation"/>
    <property type="evidence" value="ECO:0007669"/>
    <property type="project" value="InterPro"/>
</dbReference>
<dbReference type="EMBL" id="CAJHNJ030000056">
    <property type="protein sequence ID" value="CAG9133053.1"/>
    <property type="molecule type" value="Genomic_DNA"/>
</dbReference>
<dbReference type="Gene3D" id="3.30.930.10">
    <property type="entry name" value="Bira Bifunctional Protein, Domain 2"/>
    <property type="match status" value="1"/>
</dbReference>
<dbReference type="Gene3D" id="2.40.50.140">
    <property type="entry name" value="Nucleic acid-binding proteins"/>
    <property type="match status" value="1"/>
</dbReference>
<sequence length="470" mass="52980">MWFKNAVTRFPQAWFKVCNVKSVCCRNYSVISSVLEKPNIGDDTEVKGWVRNLRVMKGVVFADVSDGSCAQRLQVVIPKDLKTDALTYGSSVHVSGILSKTPKGQVELVANKVKVLGECVVLDGYPFNPRTVHPPEYMRQFLHLRSRTNYISAILRVRNSVTRHIHDYFAAHNYIHINTPILTSNDCEGAGEVFKVQPDSSATVKAMMQEGKDTDSAYFGSKTFLSVSGQLHLEAVCRGMGNVYTLGPTFRAENSRSRLHLSEFYMLEAEAAFCDSLDQLQELIEGLLKHVLVQTRNSNEADLFIIDKANASPPVWIDKKFITLSYDEARNILEKKHLDVTEEGINKEQELALVEYCNGTPVFVVRWPKNLKSFYMKECADDNSKVEALDLLTPITGEVVGGSLREDDYEKLKQKLPSEALNWYLELRKFGNIPTGGFGLGLERLLQVVCSVNNIKDTLPFPRWPHNCDM</sequence>
<evidence type="ECO:0000259" key="8">
    <source>
        <dbReference type="PROSITE" id="PS50862"/>
    </source>
</evidence>
<dbReference type="PANTHER" id="PTHR22594:SF34">
    <property type="entry name" value="ASPARAGINE--TRNA LIGASE, MITOCHONDRIAL-RELATED"/>
    <property type="match status" value="1"/>
</dbReference>
<evidence type="ECO:0000256" key="3">
    <source>
        <dbReference type="ARBA" id="ARBA00022598"/>
    </source>
</evidence>
<evidence type="ECO:0000256" key="6">
    <source>
        <dbReference type="ARBA" id="ARBA00022917"/>
    </source>
</evidence>
<dbReference type="PRINTS" id="PR01042">
    <property type="entry name" value="TRNASYNTHASP"/>
</dbReference>
<comment type="similarity">
    <text evidence="1">Belongs to the class-II aminoacyl-tRNA synthetase family.</text>
</comment>
<dbReference type="PANTHER" id="PTHR22594">
    <property type="entry name" value="ASPARTYL/LYSYL-TRNA SYNTHETASE"/>
    <property type="match status" value="1"/>
</dbReference>
<dbReference type="InterPro" id="IPR012340">
    <property type="entry name" value="NA-bd_OB-fold"/>
</dbReference>
<dbReference type="AlphaFoldDB" id="A0A8S4FW57"/>
<dbReference type="GO" id="GO:0003676">
    <property type="term" value="F:nucleic acid binding"/>
    <property type="evidence" value="ECO:0007669"/>
    <property type="project" value="InterPro"/>
</dbReference>
<evidence type="ECO:0000256" key="5">
    <source>
        <dbReference type="ARBA" id="ARBA00022840"/>
    </source>
</evidence>
<dbReference type="SUPFAM" id="SSF55681">
    <property type="entry name" value="Class II aaRS and biotin synthetases"/>
    <property type="match status" value="1"/>
</dbReference>
<evidence type="ECO:0000256" key="4">
    <source>
        <dbReference type="ARBA" id="ARBA00022741"/>
    </source>
</evidence>
<dbReference type="InterPro" id="IPR004365">
    <property type="entry name" value="NA-bd_OB_tRNA"/>
</dbReference>
<comment type="caution">
    <text evidence="9">The sequence shown here is derived from an EMBL/GenBank/DDBJ whole genome shotgun (WGS) entry which is preliminary data.</text>
</comment>
<dbReference type="InterPro" id="IPR002312">
    <property type="entry name" value="Asp/Asn-tRNA-synth_IIb"/>
</dbReference>
<name>A0A8S4FW57_PLUXY</name>
<keyword evidence="7" id="KW-0030">Aminoacyl-tRNA synthetase</keyword>
<evidence type="ECO:0000313" key="9">
    <source>
        <dbReference type="EMBL" id="CAG9133053.1"/>
    </source>
</evidence>
<evidence type="ECO:0000313" key="10">
    <source>
        <dbReference type="Proteomes" id="UP000653454"/>
    </source>
</evidence>
<keyword evidence="6" id="KW-0648">Protein biosynthesis</keyword>
<dbReference type="PROSITE" id="PS50862">
    <property type="entry name" value="AA_TRNA_LIGASE_II"/>
    <property type="match status" value="1"/>
</dbReference>
<dbReference type="Pfam" id="PF01336">
    <property type="entry name" value="tRNA_anti-codon"/>
    <property type="match status" value="1"/>
</dbReference>
<dbReference type="NCBIfam" id="TIGR00457">
    <property type="entry name" value="asnS"/>
    <property type="match status" value="1"/>
</dbReference>
<dbReference type="InterPro" id="IPR045864">
    <property type="entry name" value="aa-tRNA-synth_II/BPL/LPL"/>
</dbReference>
<reference evidence="9" key="1">
    <citation type="submission" date="2020-11" db="EMBL/GenBank/DDBJ databases">
        <authorList>
            <person name="Whiteford S."/>
        </authorList>
    </citation>
    <scope>NUCLEOTIDE SEQUENCE</scope>
</reference>
<dbReference type="GO" id="GO:0004816">
    <property type="term" value="F:asparagine-tRNA ligase activity"/>
    <property type="evidence" value="ECO:0007669"/>
    <property type="project" value="UniProtKB-EC"/>
</dbReference>
<dbReference type="SUPFAM" id="SSF50249">
    <property type="entry name" value="Nucleic acid-binding proteins"/>
    <property type="match status" value="1"/>
</dbReference>
<keyword evidence="4" id="KW-0547">Nucleotide-binding</keyword>
<feature type="domain" description="Aminoacyl-transfer RNA synthetases class-II family profile" evidence="8">
    <location>
        <begin position="155"/>
        <end position="460"/>
    </location>
</feature>
<evidence type="ECO:0000256" key="2">
    <source>
        <dbReference type="ARBA" id="ARBA00012816"/>
    </source>
</evidence>